<feature type="compositionally biased region" description="Low complexity" evidence="1">
    <location>
        <begin position="341"/>
        <end position="352"/>
    </location>
</feature>
<dbReference type="EMBL" id="ML978157">
    <property type="protein sequence ID" value="KAF2035570.1"/>
    <property type="molecule type" value="Genomic_DNA"/>
</dbReference>
<feature type="compositionally biased region" description="Polar residues" evidence="1">
    <location>
        <begin position="153"/>
        <end position="167"/>
    </location>
</feature>
<feature type="region of interest" description="Disordered" evidence="1">
    <location>
        <begin position="332"/>
        <end position="378"/>
    </location>
</feature>
<feature type="region of interest" description="Disordered" evidence="1">
    <location>
        <begin position="736"/>
        <end position="755"/>
    </location>
</feature>
<organism evidence="2 3">
    <name type="scientific">Setomelanomma holmii</name>
    <dbReference type="NCBI Taxonomy" id="210430"/>
    <lineage>
        <taxon>Eukaryota</taxon>
        <taxon>Fungi</taxon>
        <taxon>Dikarya</taxon>
        <taxon>Ascomycota</taxon>
        <taxon>Pezizomycotina</taxon>
        <taxon>Dothideomycetes</taxon>
        <taxon>Pleosporomycetidae</taxon>
        <taxon>Pleosporales</taxon>
        <taxon>Pleosporineae</taxon>
        <taxon>Phaeosphaeriaceae</taxon>
        <taxon>Setomelanomma</taxon>
    </lineage>
</organism>
<gene>
    <name evidence="2" type="ORF">EK21DRAFT_107091</name>
</gene>
<proteinExistence type="predicted"/>
<name>A0A9P4HL74_9PLEO</name>
<accession>A0A9P4HL74</accession>
<feature type="region of interest" description="Disordered" evidence="1">
    <location>
        <begin position="1"/>
        <end position="25"/>
    </location>
</feature>
<protein>
    <submittedName>
        <fullName evidence="2">Uncharacterized protein</fullName>
    </submittedName>
</protein>
<feature type="compositionally biased region" description="Polar residues" evidence="1">
    <location>
        <begin position="222"/>
        <end position="231"/>
    </location>
</feature>
<keyword evidence="3" id="KW-1185">Reference proteome</keyword>
<evidence type="ECO:0000313" key="3">
    <source>
        <dbReference type="Proteomes" id="UP000799777"/>
    </source>
</evidence>
<comment type="caution">
    <text evidence="2">The sequence shown here is derived from an EMBL/GenBank/DDBJ whole genome shotgun (WGS) entry which is preliminary data.</text>
</comment>
<feature type="region of interest" description="Disordered" evidence="1">
    <location>
        <begin position="431"/>
        <end position="557"/>
    </location>
</feature>
<feature type="compositionally biased region" description="Polar residues" evidence="1">
    <location>
        <begin position="461"/>
        <end position="502"/>
    </location>
</feature>
<dbReference type="OrthoDB" id="3686245at2759"/>
<feature type="region of interest" description="Disordered" evidence="1">
    <location>
        <begin position="117"/>
        <end position="186"/>
    </location>
</feature>
<evidence type="ECO:0000256" key="1">
    <source>
        <dbReference type="SAM" id="MobiDB-lite"/>
    </source>
</evidence>
<dbReference type="AlphaFoldDB" id="A0A9P4HL74"/>
<dbReference type="Proteomes" id="UP000799777">
    <property type="component" value="Unassembled WGS sequence"/>
</dbReference>
<sequence>MSHHECLNVREGSVAPPIPARNPLRDAPHYQVRRGQSSASYGNSTVPSSPTAQILLDEIDRELLETHERFVSAIYMSQVEVENTSHTNKLEQNMPGVPSRTSSLRSRFILGARLGKVEEDKSQASTSSSPTDGLKRYSASLGLGTLPADFGSRRSSQAYEKNATSNPPDKCNDVESTSTISSYDGAPEAEIIDEEEEQEIASVEAWLQRGSFSAPPPEPDRFSQSSKARSSTSEKKRPNALQIFPPVSPSSGKREYASPLTSPLSPLGNGRDAYGNFIPTNPQDYFVMQSPPTSPSLQPIMEDTVLKTGGSTPQLRGGGNWWHTLGIGSADKEPSLESKTISIRSGSRQSSRPVHQLKDEYSVASRDVGKQSPKATGEVAQAGPASSILASVAMNRSSVIIDEWSDELDEAHLEAQIHNLEQRNIFTASPTVGQFGSVKDRRSRIPRQPAPRAPLFHLPPTDSSRNESTAHPGSGCQNTAPHPKSSVPSLSDLWSNVSSTKFSNHDAGRPETPTSQVSYEPRSERRWDAGPNTRPPKGDALPPPPPSKHLRSNVSTTPRQDAQYMHPQHNQPIPEHIYTSPSDINRASSPPHTINNAFDLESLAFGDSVSAYRGTMHYRPNPSELAAVRDQAQHQFHILCHNLMTGYNAEAADIQRRLQAGAINQDQADTQHRFNIGNKANSLRVIMRETGYQIIPFDDEAGILTAMNSPEGYAIYHDLLSTIKPSLWRKLNAQHHNVQNHSNTPSPSVSISIKSRESSLDQARHVAGKIARFVLAAPSDPDLKTYSSRQAVLFSPMGVPIMAGGKGTGAQVWGVKEKDKKDKGKEKLVGLVVGDGVGRQDVVAGAGPVGLVSPAAVHGDERHIGASNPSQTQTFLVTDRDPQSHAPSTVSDGASLVQTDVSIWPVNDTEGNWYDARRIGNVIMRGGAGKKKKREKVKKEKKEKRADVRVK</sequence>
<reference evidence="2" key="1">
    <citation type="journal article" date="2020" name="Stud. Mycol.">
        <title>101 Dothideomycetes genomes: a test case for predicting lifestyles and emergence of pathogens.</title>
        <authorList>
            <person name="Haridas S."/>
            <person name="Albert R."/>
            <person name="Binder M."/>
            <person name="Bloem J."/>
            <person name="Labutti K."/>
            <person name="Salamov A."/>
            <person name="Andreopoulos B."/>
            <person name="Baker S."/>
            <person name="Barry K."/>
            <person name="Bills G."/>
            <person name="Bluhm B."/>
            <person name="Cannon C."/>
            <person name="Castanera R."/>
            <person name="Culley D."/>
            <person name="Daum C."/>
            <person name="Ezra D."/>
            <person name="Gonzalez J."/>
            <person name="Henrissat B."/>
            <person name="Kuo A."/>
            <person name="Liang C."/>
            <person name="Lipzen A."/>
            <person name="Lutzoni F."/>
            <person name="Magnuson J."/>
            <person name="Mondo S."/>
            <person name="Nolan M."/>
            <person name="Ohm R."/>
            <person name="Pangilinan J."/>
            <person name="Park H.-J."/>
            <person name="Ramirez L."/>
            <person name="Alfaro M."/>
            <person name="Sun H."/>
            <person name="Tritt A."/>
            <person name="Yoshinaga Y."/>
            <person name="Zwiers L.-H."/>
            <person name="Turgeon B."/>
            <person name="Goodwin S."/>
            <person name="Spatafora J."/>
            <person name="Crous P."/>
            <person name="Grigoriev I."/>
        </authorList>
    </citation>
    <scope>NUCLEOTIDE SEQUENCE</scope>
    <source>
        <strain evidence="2">CBS 110217</strain>
    </source>
</reference>
<feature type="region of interest" description="Disordered" evidence="1">
    <location>
        <begin position="925"/>
        <end position="951"/>
    </location>
</feature>
<feature type="region of interest" description="Disordered" evidence="1">
    <location>
        <begin position="210"/>
        <end position="272"/>
    </location>
</feature>
<feature type="compositionally biased region" description="Basic and acidic residues" evidence="1">
    <location>
        <begin position="937"/>
        <end position="951"/>
    </location>
</feature>
<evidence type="ECO:0000313" key="2">
    <source>
        <dbReference type="EMBL" id="KAF2035570.1"/>
    </source>
</evidence>